<keyword evidence="1" id="KW-0812">Transmembrane</keyword>
<dbReference type="GeneID" id="102810676"/>
<evidence type="ECO:0000256" key="1">
    <source>
        <dbReference type="SAM" id="Phobius"/>
    </source>
</evidence>
<accession>A0A9B0WKC8</accession>
<dbReference type="GO" id="GO:0002891">
    <property type="term" value="P:positive regulation of immunoglobulin mediated immune response"/>
    <property type="evidence" value="ECO:0007669"/>
    <property type="project" value="TreeGrafter"/>
</dbReference>
<dbReference type="SMART" id="SM00409">
    <property type="entry name" value="IG"/>
    <property type="match status" value="2"/>
</dbReference>
<feature type="signal peptide" evidence="2">
    <location>
        <begin position="1"/>
        <end position="18"/>
    </location>
</feature>
<dbReference type="InterPro" id="IPR013106">
    <property type="entry name" value="Ig_V-set"/>
</dbReference>
<feature type="chain" id="PRO_5038712833" evidence="2">
    <location>
        <begin position="19"/>
        <end position="310"/>
    </location>
</feature>
<dbReference type="Gene3D" id="2.60.40.10">
    <property type="entry name" value="Immunoglobulins"/>
    <property type="match status" value="2"/>
</dbReference>
<name>A0A9B0WKC8_CHRAS</name>
<evidence type="ECO:0000259" key="3">
    <source>
        <dbReference type="PROSITE" id="PS50835"/>
    </source>
</evidence>
<evidence type="ECO:0000313" key="5">
    <source>
        <dbReference type="RefSeq" id="XP_006837650.1"/>
    </source>
</evidence>
<dbReference type="InterPro" id="IPR013783">
    <property type="entry name" value="Ig-like_fold"/>
</dbReference>
<evidence type="ECO:0000256" key="2">
    <source>
        <dbReference type="SAM" id="SignalP"/>
    </source>
</evidence>
<feature type="domain" description="Ig-like" evidence="3">
    <location>
        <begin position="136"/>
        <end position="243"/>
    </location>
</feature>
<keyword evidence="4" id="KW-1185">Reference proteome</keyword>
<dbReference type="PANTHER" id="PTHR47011">
    <property type="entry name" value="CD226 ANTIGEN"/>
    <property type="match status" value="1"/>
</dbReference>
<dbReference type="AlphaFoldDB" id="A0A9B0WKC8"/>
<dbReference type="CTD" id="10666"/>
<dbReference type="RefSeq" id="XP_006837650.1">
    <property type="nucleotide sequence ID" value="XM_006837587.1"/>
</dbReference>
<dbReference type="Proteomes" id="UP000504623">
    <property type="component" value="Unplaced"/>
</dbReference>
<feature type="domain" description="Ig-like" evidence="3">
    <location>
        <begin position="31"/>
        <end position="109"/>
    </location>
</feature>
<dbReference type="PROSITE" id="PS50835">
    <property type="entry name" value="IG_LIKE"/>
    <property type="match status" value="2"/>
</dbReference>
<dbReference type="SUPFAM" id="SSF48726">
    <property type="entry name" value="Immunoglobulin"/>
    <property type="match status" value="2"/>
</dbReference>
<keyword evidence="1" id="KW-1133">Transmembrane helix</keyword>
<keyword evidence="1" id="KW-0472">Membrane</keyword>
<dbReference type="GO" id="GO:0002729">
    <property type="term" value="P:positive regulation of natural killer cell cytokine production"/>
    <property type="evidence" value="ECO:0007669"/>
    <property type="project" value="InterPro"/>
</dbReference>
<dbReference type="Pfam" id="PF07686">
    <property type="entry name" value="V-set"/>
    <property type="match status" value="1"/>
</dbReference>
<sequence>MDFLAFLFVILHVYKALCEEVFWDTTVKFAKNMTLECVYPSTDTLTQMEWFKINSTKKESIAIFNPTYGALIREPYVNRAYFSNSSMEPNDMTLSFVNASEADVGFYSCFLYTFPSGPWEKVLRVIQSDSFETTVPSNSHLVSKPGENITLTYQLRSVQPMQRVLWEKIQPHQIDILSFCNLSQGKSHMSKYQRQIQTNCSQRMRRSFIIIPHVVPSDSGLYRCYFEASTGEQETFLVRLTVTNGETDEQHILFLAGGIALLLLLATLITTIIIIYCKRCPTSTDQTSDDPKEDIYVNYPAFPRRPKLRV</sequence>
<dbReference type="GO" id="GO:0050839">
    <property type="term" value="F:cell adhesion molecule binding"/>
    <property type="evidence" value="ECO:0007669"/>
    <property type="project" value="TreeGrafter"/>
</dbReference>
<feature type="transmembrane region" description="Helical" evidence="1">
    <location>
        <begin position="252"/>
        <end position="277"/>
    </location>
</feature>
<evidence type="ECO:0000313" key="4">
    <source>
        <dbReference type="Proteomes" id="UP000504623"/>
    </source>
</evidence>
<keyword evidence="2" id="KW-0732">Signal</keyword>
<gene>
    <name evidence="5" type="primary">CD226</name>
</gene>
<reference evidence="5" key="1">
    <citation type="submission" date="2025-08" db="UniProtKB">
        <authorList>
            <consortium name="RefSeq"/>
        </authorList>
    </citation>
    <scope>IDENTIFICATION</scope>
    <source>
        <tissue evidence="5">Spleen</tissue>
    </source>
</reference>
<organism evidence="4 5">
    <name type="scientific">Chrysochloris asiatica</name>
    <name type="common">Cape golden mole</name>
    <dbReference type="NCBI Taxonomy" id="185453"/>
    <lineage>
        <taxon>Eukaryota</taxon>
        <taxon>Metazoa</taxon>
        <taxon>Chordata</taxon>
        <taxon>Craniata</taxon>
        <taxon>Vertebrata</taxon>
        <taxon>Euteleostomi</taxon>
        <taxon>Mammalia</taxon>
        <taxon>Eutheria</taxon>
        <taxon>Afrotheria</taxon>
        <taxon>Chrysochloridae</taxon>
        <taxon>Chrysochlorinae</taxon>
        <taxon>Chrysochloris</taxon>
    </lineage>
</organism>
<dbReference type="GO" id="GO:0009897">
    <property type="term" value="C:external side of plasma membrane"/>
    <property type="evidence" value="ECO:0007669"/>
    <property type="project" value="TreeGrafter"/>
</dbReference>
<protein>
    <submittedName>
        <fullName evidence="5">CD226 antigen</fullName>
    </submittedName>
</protein>
<dbReference type="InterPro" id="IPR036179">
    <property type="entry name" value="Ig-like_dom_sf"/>
</dbReference>
<proteinExistence type="predicted"/>
<dbReference type="FunFam" id="2.60.40.10:FF:001738">
    <property type="entry name" value="CD226 molecule"/>
    <property type="match status" value="1"/>
</dbReference>
<dbReference type="InterPro" id="IPR042842">
    <property type="entry name" value="CD226"/>
</dbReference>
<dbReference type="InterPro" id="IPR003599">
    <property type="entry name" value="Ig_sub"/>
</dbReference>
<dbReference type="InterPro" id="IPR007110">
    <property type="entry name" value="Ig-like_dom"/>
</dbReference>
<dbReference type="OrthoDB" id="9937217at2759"/>
<dbReference type="PANTHER" id="PTHR47011:SF1">
    <property type="entry name" value="CD226 ANTIGEN"/>
    <property type="match status" value="1"/>
</dbReference>